<organism evidence="2 3">
    <name type="scientific">Panicum virgatum</name>
    <name type="common">Blackwell switchgrass</name>
    <dbReference type="NCBI Taxonomy" id="38727"/>
    <lineage>
        <taxon>Eukaryota</taxon>
        <taxon>Viridiplantae</taxon>
        <taxon>Streptophyta</taxon>
        <taxon>Embryophyta</taxon>
        <taxon>Tracheophyta</taxon>
        <taxon>Spermatophyta</taxon>
        <taxon>Magnoliopsida</taxon>
        <taxon>Liliopsida</taxon>
        <taxon>Poales</taxon>
        <taxon>Poaceae</taxon>
        <taxon>PACMAD clade</taxon>
        <taxon>Panicoideae</taxon>
        <taxon>Panicodae</taxon>
        <taxon>Paniceae</taxon>
        <taxon>Panicinae</taxon>
        <taxon>Panicum</taxon>
        <taxon>Panicum sect. Hiantes</taxon>
    </lineage>
</organism>
<accession>A0A8T0NMZ4</accession>
<evidence type="ECO:0000313" key="3">
    <source>
        <dbReference type="Proteomes" id="UP000823388"/>
    </source>
</evidence>
<sequence length="146" mass="15400">MPDAAAAPASPASVAPSLAAADRLSQPTRMPGRAGRCCRGQEDSHVTTASATAAANVGYLHGRSRGRGGSAGVIDGWGWRCGLGEFVLGRSSFLSLPFAVDFFSLMRALILPLRKDVSWSEVGEFEVGPYDDYQSKKGNNVPLSTR</sequence>
<name>A0A8T0NMZ4_PANVG</name>
<evidence type="ECO:0000313" key="2">
    <source>
        <dbReference type="EMBL" id="KAG2549649.1"/>
    </source>
</evidence>
<dbReference type="Proteomes" id="UP000823388">
    <property type="component" value="Chromosome 9K"/>
</dbReference>
<protein>
    <submittedName>
        <fullName evidence="2">Uncharacterized protein</fullName>
    </submittedName>
</protein>
<dbReference type="EMBL" id="CM029053">
    <property type="protein sequence ID" value="KAG2549649.1"/>
    <property type="molecule type" value="Genomic_DNA"/>
</dbReference>
<keyword evidence="3" id="KW-1185">Reference proteome</keyword>
<reference evidence="2" key="1">
    <citation type="submission" date="2020-05" db="EMBL/GenBank/DDBJ databases">
        <title>WGS assembly of Panicum virgatum.</title>
        <authorList>
            <person name="Lovell J.T."/>
            <person name="Jenkins J."/>
            <person name="Shu S."/>
            <person name="Juenger T.E."/>
            <person name="Schmutz J."/>
        </authorList>
    </citation>
    <scope>NUCLEOTIDE SEQUENCE</scope>
    <source>
        <strain evidence="2">AP13</strain>
    </source>
</reference>
<dbReference type="AlphaFoldDB" id="A0A8T0NMZ4"/>
<proteinExistence type="predicted"/>
<gene>
    <name evidence="2" type="ORF">PVAP13_9KG283400</name>
</gene>
<evidence type="ECO:0000256" key="1">
    <source>
        <dbReference type="SAM" id="MobiDB-lite"/>
    </source>
</evidence>
<comment type="caution">
    <text evidence="2">The sequence shown here is derived from an EMBL/GenBank/DDBJ whole genome shotgun (WGS) entry which is preliminary data.</text>
</comment>
<feature type="region of interest" description="Disordered" evidence="1">
    <location>
        <begin position="18"/>
        <end position="40"/>
    </location>
</feature>